<evidence type="ECO:0000313" key="3">
    <source>
        <dbReference type="Proteomes" id="UP000219111"/>
    </source>
</evidence>
<dbReference type="Proteomes" id="UP000219111">
    <property type="component" value="Unassembled WGS sequence"/>
</dbReference>
<proteinExistence type="predicted"/>
<dbReference type="InterPro" id="IPR021333">
    <property type="entry name" value="DUF2946"/>
</dbReference>
<keyword evidence="1" id="KW-0472">Membrane</keyword>
<reference evidence="3" key="1">
    <citation type="submission" date="2017-08" db="EMBL/GenBank/DDBJ databases">
        <authorList>
            <person name="Varghese N."/>
            <person name="Submissions S."/>
        </authorList>
    </citation>
    <scope>NUCLEOTIDE SEQUENCE [LARGE SCALE GENOMIC DNA]</scope>
    <source>
        <strain evidence="3">JA276</strain>
    </source>
</reference>
<dbReference type="EMBL" id="OBMT01000008">
    <property type="protein sequence ID" value="SOC10648.1"/>
    <property type="molecule type" value="Genomic_DNA"/>
</dbReference>
<dbReference type="OrthoDB" id="7875968at2"/>
<keyword evidence="1" id="KW-1133">Transmembrane helix</keyword>
<organism evidence="2 3">
    <name type="scientific">Rhodobacter maris</name>
    <dbReference type="NCBI Taxonomy" id="446682"/>
    <lineage>
        <taxon>Bacteria</taxon>
        <taxon>Pseudomonadati</taxon>
        <taxon>Pseudomonadota</taxon>
        <taxon>Alphaproteobacteria</taxon>
        <taxon>Rhodobacterales</taxon>
        <taxon>Rhodobacter group</taxon>
        <taxon>Rhodobacter</taxon>
    </lineage>
</organism>
<keyword evidence="3" id="KW-1185">Reference proteome</keyword>
<dbReference type="RefSeq" id="WP_097070396.1">
    <property type="nucleotide sequence ID" value="NZ_OBMT01000008.1"/>
</dbReference>
<dbReference type="Pfam" id="PF11162">
    <property type="entry name" value="DUF2946"/>
    <property type="match status" value="1"/>
</dbReference>
<accession>A0A285SSI9</accession>
<evidence type="ECO:0008006" key="4">
    <source>
        <dbReference type="Google" id="ProtNLM"/>
    </source>
</evidence>
<gene>
    <name evidence="2" type="ORF">SAMN05877831_10898</name>
</gene>
<dbReference type="AlphaFoldDB" id="A0A285SSI9"/>
<protein>
    <recommendedName>
        <fullName evidence="4">DUF2946 family protein</fullName>
    </recommendedName>
</protein>
<feature type="transmembrane region" description="Helical" evidence="1">
    <location>
        <begin position="112"/>
        <end position="134"/>
    </location>
</feature>
<sequence length="145" mass="14607">MSLTPALPARPLRHALPRALAILAMLVQVLFFAEHLGAAAVHEMGAAQPGARLGFLQICTGEGVALYDPASGRIVAQPGAPAPTGHGDCAVCASAGVCSFDAPVASLAPAPIVTLIAALAPTLFVPFGFIAPLSRSGQIRAPPRA</sequence>
<evidence type="ECO:0000256" key="1">
    <source>
        <dbReference type="SAM" id="Phobius"/>
    </source>
</evidence>
<evidence type="ECO:0000313" key="2">
    <source>
        <dbReference type="EMBL" id="SOC10648.1"/>
    </source>
</evidence>
<keyword evidence="1" id="KW-0812">Transmembrane</keyword>
<name>A0A285SSI9_9RHOB</name>